<dbReference type="AlphaFoldDB" id="A0A4S8LL23"/>
<evidence type="ECO:0000256" key="1">
    <source>
        <dbReference type="SAM" id="SignalP"/>
    </source>
</evidence>
<name>A0A4S8LL23_DENBC</name>
<reference evidence="2 3" key="1">
    <citation type="journal article" date="2019" name="Nat. Ecol. Evol.">
        <title>Megaphylogeny resolves global patterns of mushroom evolution.</title>
        <authorList>
            <person name="Varga T."/>
            <person name="Krizsan K."/>
            <person name="Foldi C."/>
            <person name="Dima B."/>
            <person name="Sanchez-Garcia M."/>
            <person name="Sanchez-Ramirez S."/>
            <person name="Szollosi G.J."/>
            <person name="Szarkandi J.G."/>
            <person name="Papp V."/>
            <person name="Albert L."/>
            <person name="Andreopoulos W."/>
            <person name="Angelini C."/>
            <person name="Antonin V."/>
            <person name="Barry K.W."/>
            <person name="Bougher N.L."/>
            <person name="Buchanan P."/>
            <person name="Buyck B."/>
            <person name="Bense V."/>
            <person name="Catcheside P."/>
            <person name="Chovatia M."/>
            <person name="Cooper J."/>
            <person name="Damon W."/>
            <person name="Desjardin D."/>
            <person name="Finy P."/>
            <person name="Geml J."/>
            <person name="Haridas S."/>
            <person name="Hughes K."/>
            <person name="Justo A."/>
            <person name="Karasinski D."/>
            <person name="Kautmanova I."/>
            <person name="Kiss B."/>
            <person name="Kocsube S."/>
            <person name="Kotiranta H."/>
            <person name="LaButti K.M."/>
            <person name="Lechner B.E."/>
            <person name="Liimatainen K."/>
            <person name="Lipzen A."/>
            <person name="Lukacs Z."/>
            <person name="Mihaltcheva S."/>
            <person name="Morgado L.N."/>
            <person name="Niskanen T."/>
            <person name="Noordeloos M.E."/>
            <person name="Ohm R.A."/>
            <person name="Ortiz-Santana B."/>
            <person name="Ovrebo C."/>
            <person name="Racz N."/>
            <person name="Riley R."/>
            <person name="Savchenko A."/>
            <person name="Shiryaev A."/>
            <person name="Soop K."/>
            <person name="Spirin V."/>
            <person name="Szebenyi C."/>
            <person name="Tomsovsky M."/>
            <person name="Tulloss R.E."/>
            <person name="Uehling J."/>
            <person name="Grigoriev I.V."/>
            <person name="Vagvolgyi C."/>
            <person name="Papp T."/>
            <person name="Martin F.M."/>
            <person name="Miettinen O."/>
            <person name="Hibbett D.S."/>
            <person name="Nagy L.G."/>
        </authorList>
    </citation>
    <scope>NUCLEOTIDE SEQUENCE [LARGE SCALE GENOMIC DNA]</scope>
    <source>
        <strain evidence="2 3">CBS 962.96</strain>
    </source>
</reference>
<organism evidence="2 3">
    <name type="scientific">Dendrothele bispora (strain CBS 962.96)</name>
    <dbReference type="NCBI Taxonomy" id="1314807"/>
    <lineage>
        <taxon>Eukaryota</taxon>
        <taxon>Fungi</taxon>
        <taxon>Dikarya</taxon>
        <taxon>Basidiomycota</taxon>
        <taxon>Agaricomycotina</taxon>
        <taxon>Agaricomycetes</taxon>
        <taxon>Agaricomycetidae</taxon>
        <taxon>Agaricales</taxon>
        <taxon>Agaricales incertae sedis</taxon>
        <taxon>Dendrothele</taxon>
    </lineage>
</organism>
<protein>
    <submittedName>
        <fullName evidence="2">Uncharacterized protein</fullName>
    </submittedName>
</protein>
<evidence type="ECO:0000313" key="3">
    <source>
        <dbReference type="Proteomes" id="UP000297245"/>
    </source>
</evidence>
<dbReference type="Proteomes" id="UP000297245">
    <property type="component" value="Unassembled WGS sequence"/>
</dbReference>
<sequence>MKSQACYSLVLLILSAFLVITNATIIPSDDIDAKAMASGPQPAVQLQNSDSR</sequence>
<accession>A0A4S8LL23</accession>
<keyword evidence="3" id="KW-1185">Reference proteome</keyword>
<keyword evidence="1" id="KW-0732">Signal</keyword>
<feature type="signal peptide" evidence="1">
    <location>
        <begin position="1"/>
        <end position="23"/>
    </location>
</feature>
<gene>
    <name evidence="2" type="ORF">K435DRAFT_277526</name>
</gene>
<proteinExistence type="predicted"/>
<feature type="chain" id="PRO_5020359541" evidence="1">
    <location>
        <begin position="24"/>
        <end position="52"/>
    </location>
</feature>
<evidence type="ECO:0000313" key="2">
    <source>
        <dbReference type="EMBL" id="THU89929.1"/>
    </source>
</evidence>
<dbReference type="EMBL" id="ML179352">
    <property type="protein sequence ID" value="THU89929.1"/>
    <property type="molecule type" value="Genomic_DNA"/>
</dbReference>